<evidence type="ECO:0000313" key="5">
    <source>
        <dbReference type="EMBL" id="RKU40553.1"/>
    </source>
</evidence>
<sequence length="256" mass="27626">MGSKVIIVTGASRGIGLAVAKWLIKNEHKVVLVSRTEKALQAIKSEHPGQVDFIAADLSDCSTAPKVTEFAVKTFGRLDGIVINHAVIGPIKRLVNSSIEEWSQVYNANLFSALALVKASIPLLRETKGRIVFTSSGAAVHGYAGWGAYGSSKAAMNSLAQHIAVEEPEIATVAVGPGRVDTQMQVEIREQGSEGMTKEMYADFVNVFENGKLNKPEWPGNVIAKLAVEAKPELNGGYFNWNGAELAEYRDKESEI</sequence>
<dbReference type="InterPro" id="IPR036291">
    <property type="entry name" value="NAD(P)-bd_dom_sf"/>
</dbReference>
<dbReference type="SMART" id="SM00822">
    <property type="entry name" value="PKS_KR"/>
    <property type="match status" value="1"/>
</dbReference>
<dbReference type="EMBL" id="QVQW01000099">
    <property type="protein sequence ID" value="RKU40553.1"/>
    <property type="molecule type" value="Genomic_DNA"/>
</dbReference>
<dbReference type="PANTHER" id="PTHR43008">
    <property type="entry name" value="BENZIL REDUCTASE"/>
    <property type="match status" value="1"/>
</dbReference>
<comment type="similarity">
    <text evidence="1">Belongs to the short-chain dehydrogenases/reductases (SDR) family.</text>
</comment>
<organism evidence="5 6">
    <name type="scientific">Coniochaeta pulveracea</name>
    <dbReference type="NCBI Taxonomy" id="177199"/>
    <lineage>
        <taxon>Eukaryota</taxon>
        <taxon>Fungi</taxon>
        <taxon>Dikarya</taxon>
        <taxon>Ascomycota</taxon>
        <taxon>Pezizomycotina</taxon>
        <taxon>Sordariomycetes</taxon>
        <taxon>Sordariomycetidae</taxon>
        <taxon>Coniochaetales</taxon>
        <taxon>Coniochaetaceae</taxon>
        <taxon>Coniochaeta</taxon>
    </lineage>
</organism>
<keyword evidence="2" id="KW-0521">NADP</keyword>
<dbReference type="InterPro" id="IPR002347">
    <property type="entry name" value="SDR_fam"/>
</dbReference>
<evidence type="ECO:0000313" key="6">
    <source>
        <dbReference type="Proteomes" id="UP000275385"/>
    </source>
</evidence>
<keyword evidence="6" id="KW-1185">Reference proteome</keyword>
<dbReference type="FunFam" id="3.40.50.720:FF:000281">
    <property type="entry name" value="Uncharacterized oxidoreductase YIR035C"/>
    <property type="match status" value="1"/>
</dbReference>
<dbReference type="GO" id="GO:0050664">
    <property type="term" value="F:oxidoreductase activity, acting on NAD(P)H, oxygen as acceptor"/>
    <property type="evidence" value="ECO:0007669"/>
    <property type="project" value="TreeGrafter"/>
</dbReference>
<feature type="domain" description="Ketoreductase" evidence="4">
    <location>
        <begin position="4"/>
        <end position="183"/>
    </location>
</feature>
<reference evidence="5 6" key="1">
    <citation type="submission" date="2018-08" db="EMBL/GenBank/DDBJ databases">
        <title>Draft genome of the lignicolous fungus Coniochaeta pulveracea.</title>
        <authorList>
            <person name="Borstlap C.J."/>
            <person name="De Witt R.N."/>
            <person name="Botha A."/>
            <person name="Volschenk H."/>
        </authorList>
    </citation>
    <scope>NUCLEOTIDE SEQUENCE [LARGE SCALE GENOMIC DNA]</scope>
    <source>
        <strain evidence="5 6">CAB683</strain>
    </source>
</reference>
<name>A0A420XY13_9PEZI</name>
<dbReference type="OrthoDB" id="153074at2759"/>
<dbReference type="SUPFAM" id="SSF51735">
    <property type="entry name" value="NAD(P)-binding Rossmann-fold domains"/>
    <property type="match status" value="1"/>
</dbReference>
<evidence type="ECO:0000256" key="1">
    <source>
        <dbReference type="ARBA" id="ARBA00006484"/>
    </source>
</evidence>
<dbReference type="STRING" id="177199.A0A420XY13"/>
<dbReference type="Gene3D" id="3.40.50.720">
    <property type="entry name" value="NAD(P)-binding Rossmann-like Domain"/>
    <property type="match status" value="1"/>
</dbReference>
<dbReference type="AlphaFoldDB" id="A0A420XY13"/>
<evidence type="ECO:0000256" key="2">
    <source>
        <dbReference type="ARBA" id="ARBA00022857"/>
    </source>
</evidence>
<proteinExistence type="inferred from homology"/>
<dbReference type="PROSITE" id="PS00061">
    <property type="entry name" value="ADH_SHORT"/>
    <property type="match status" value="1"/>
</dbReference>
<dbReference type="PANTHER" id="PTHR43008:SF8">
    <property type="entry name" value="BENZIL REDUCTASE ((S)-BENZOIN FORMING) IRC24"/>
    <property type="match status" value="1"/>
</dbReference>
<evidence type="ECO:0000259" key="4">
    <source>
        <dbReference type="SMART" id="SM00822"/>
    </source>
</evidence>
<dbReference type="InterPro" id="IPR057326">
    <property type="entry name" value="KR_dom"/>
</dbReference>
<dbReference type="Pfam" id="PF00106">
    <property type="entry name" value="adh_short"/>
    <property type="match status" value="1"/>
</dbReference>
<dbReference type="PRINTS" id="PR00081">
    <property type="entry name" value="GDHRDH"/>
</dbReference>
<keyword evidence="3" id="KW-0560">Oxidoreductase</keyword>
<accession>A0A420XY13</accession>
<evidence type="ECO:0000256" key="3">
    <source>
        <dbReference type="ARBA" id="ARBA00023002"/>
    </source>
</evidence>
<dbReference type="InterPro" id="IPR020904">
    <property type="entry name" value="Sc_DH/Rdtase_CS"/>
</dbReference>
<protein>
    <recommendedName>
        <fullName evidence="4">Ketoreductase domain-containing protein</fullName>
    </recommendedName>
</protein>
<dbReference type="Proteomes" id="UP000275385">
    <property type="component" value="Unassembled WGS sequence"/>
</dbReference>
<gene>
    <name evidence="5" type="ORF">DL546_003040</name>
</gene>
<comment type="caution">
    <text evidence="5">The sequence shown here is derived from an EMBL/GenBank/DDBJ whole genome shotgun (WGS) entry which is preliminary data.</text>
</comment>